<dbReference type="SMART" id="SM00175">
    <property type="entry name" value="RAB"/>
    <property type="match status" value="1"/>
</dbReference>
<comment type="similarity">
    <text evidence="5">Belongs to the small GTPase superfamily. Rab family.</text>
</comment>
<dbReference type="FunFam" id="3.40.50.300:FF:001282">
    <property type="entry name" value="RAB17, member RAS oncogene family"/>
    <property type="match status" value="1"/>
</dbReference>
<evidence type="ECO:0000256" key="17">
    <source>
        <dbReference type="ARBA" id="ARBA00023273"/>
    </source>
</evidence>
<dbReference type="GO" id="GO:0030425">
    <property type="term" value="C:dendrite"/>
    <property type="evidence" value="ECO:0007669"/>
    <property type="project" value="UniProtKB-SubCell"/>
</dbReference>
<evidence type="ECO:0000256" key="6">
    <source>
        <dbReference type="ARBA" id="ARBA00011984"/>
    </source>
</evidence>
<keyword evidence="19" id="KW-0636">Prenylation</keyword>
<reference evidence="23" key="1">
    <citation type="submission" date="2019-10" db="EMBL/GenBank/DDBJ databases">
        <title>The sequence and de novo assembly of the wild yak genome.</title>
        <authorList>
            <person name="Liu Y."/>
        </authorList>
    </citation>
    <scope>NUCLEOTIDE SEQUENCE [LARGE SCALE GENOMIC DNA]</scope>
    <source>
        <strain evidence="23">WY2019</strain>
    </source>
</reference>
<feature type="region of interest" description="Disordered" evidence="22">
    <location>
        <begin position="126"/>
        <end position="199"/>
    </location>
</feature>
<dbReference type="PRINTS" id="PR00449">
    <property type="entry name" value="RASTRNSFRMNG"/>
</dbReference>
<evidence type="ECO:0000256" key="3">
    <source>
        <dbReference type="ARBA" id="ARBA00004279"/>
    </source>
</evidence>
<dbReference type="GO" id="GO:0042470">
    <property type="term" value="C:melanosome"/>
    <property type="evidence" value="ECO:0007669"/>
    <property type="project" value="UniProtKB-SubCell"/>
</dbReference>
<keyword evidence="12" id="KW-0378">Hydrolase</keyword>
<comment type="caution">
    <text evidence="23">The sequence shown here is derived from an EMBL/GenBank/DDBJ whole genome shotgun (WGS) entry which is preliminary data.</text>
</comment>
<evidence type="ECO:0000256" key="9">
    <source>
        <dbReference type="ARBA" id="ARBA00022723"/>
    </source>
</evidence>
<dbReference type="SMART" id="SM00173">
    <property type="entry name" value="RAS"/>
    <property type="match status" value="1"/>
</dbReference>
<keyword evidence="24" id="KW-1185">Reference proteome</keyword>
<comment type="subcellular location">
    <subcellularLocation>
        <location evidence="3">Cell projection</location>
        <location evidence="3">Dendrite</location>
    </subcellularLocation>
    <subcellularLocation>
        <location evidence="2">Melanosome</location>
    </subcellularLocation>
    <subcellularLocation>
        <location evidence="4">Recycling endosome membrane</location>
        <topology evidence="4">Lipid-anchor</topology>
        <orientation evidence="4">Cytoplasmic side</orientation>
    </subcellularLocation>
</comment>
<evidence type="ECO:0000256" key="22">
    <source>
        <dbReference type="SAM" id="MobiDB-lite"/>
    </source>
</evidence>
<dbReference type="NCBIfam" id="TIGR00231">
    <property type="entry name" value="small_GTP"/>
    <property type="match status" value="1"/>
</dbReference>
<keyword evidence="17" id="KW-0966">Cell projection</keyword>
<dbReference type="InterPro" id="IPR005225">
    <property type="entry name" value="Small_GTP-bd"/>
</dbReference>
<comment type="cofactor">
    <cofactor evidence="1">
        <name>Mg(2+)</name>
        <dbReference type="ChEBI" id="CHEBI:18420"/>
    </cofactor>
</comment>
<dbReference type="GO" id="GO:0055038">
    <property type="term" value="C:recycling endosome membrane"/>
    <property type="evidence" value="ECO:0007669"/>
    <property type="project" value="UniProtKB-SubCell"/>
</dbReference>
<dbReference type="SMART" id="SM00176">
    <property type="entry name" value="RAN"/>
    <property type="match status" value="1"/>
</dbReference>
<keyword evidence="7" id="KW-0813">Transport</keyword>
<dbReference type="EMBL" id="VBQZ03000187">
    <property type="protein sequence ID" value="MXQ97322.1"/>
    <property type="molecule type" value="Genomic_DNA"/>
</dbReference>
<evidence type="ECO:0000256" key="20">
    <source>
        <dbReference type="ARBA" id="ARBA00047660"/>
    </source>
</evidence>
<keyword evidence="9" id="KW-0479">Metal-binding</keyword>
<evidence type="ECO:0000256" key="5">
    <source>
        <dbReference type="ARBA" id="ARBA00006270"/>
    </source>
</evidence>
<evidence type="ECO:0000256" key="13">
    <source>
        <dbReference type="ARBA" id="ARBA00022842"/>
    </source>
</evidence>
<dbReference type="Gene3D" id="3.40.50.300">
    <property type="entry name" value="P-loop containing nucleotide triphosphate hydrolases"/>
    <property type="match status" value="1"/>
</dbReference>
<dbReference type="CDD" id="cd01860">
    <property type="entry name" value="Rab5_related"/>
    <property type="match status" value="1"/>
</dbReference>
<evidence type="ECO:0000256" key="7">
    <source>
        <dbReference type="ARBA" id="ARBA00022448"/>
    </source>
</evidence>
<sequence>MLRQGKRYPHVNFSSKNSKAGLDVTVRSSEKVRTDTESDEAIGIFFSLLLLPERISTEDEAGTTLRTGASTQPRAPGREDQGPEQGAQNEGDVGIQTREVKQSIKTIVLRRCLTLRCRCSCRQEQASGLEDTREKKESDLPAESRKKGKRGSNGTGLWGRSAEAHAQTGPSNGLKAGPEKQSGSFRTGGEPGKYPGEGTLRAASQQDHLGKEATVVGDRCAVKEEGNPTSVHWMRREDSLPQGLPGGNSEKFSPYTVSSDTAVNSVSHLSSINHPYLGKGRFLGIIGTKGMAQVNGVPRPGAAPGQPCIFKLVLLGSGSVGKSSLALRYVKNDFKSILPTVGCAFFTKVVDLGAACLKFEIWDTAGQEKYHSVCRLYFRGANAALLVYDITRKDSFCKAQQWLKDLEEELHPGEVVVMLVGNKTDLEEEREVTFEEGKEFAESKGLLFMETSAKRNYQVADVFNAVARELSRREESKEGQRQRRDAPLTLSERPSWRGRCCAH</sequence>
<dbReference type="SMART" id="SM00174">
    <property type="entry name" value="RHO"/>
    <property type="match status" value="1"/>
</dbReference>
<dbReference type="GO" id="GO:0046872">
    <property type="term" value="F:metal ion binding"/>
    <property type="evidence" value="ECO:0007669"/>
    <property type="project" value="UniProtKB-KW"/>
</dbReference>
<dbReference type="PROSITE" id="PS51420">
    <property type="entry name" value="RHO"/>
    <property type="match status" value="1"/>
</dbReference>
<dbReference type="GO" id="GO:0015031">
    <property type="term" value="P:protein transport"/>
    <property type="evidence" value="ECO:0007669"/>
    <property type="project" value="UniProtKB-KW"/>
</dbReference>
<dbReference type="GO" id="GO:0005525">
    <property type="term" value="F:GTP binding"/>
    <property type="evidence" value="ECO:0007669"/>
    <property type="project" value="UniProtKB-KW"/>
</dbReference>
<dbReference type="Pfam" id="PF00071">
    <property type="entry name" value="Ras"/>
    <property type="match status" value="1"/>
</dbReference>
<feature type="compositionally biased region" description="Polar residues" evidence="22">
    <location>
        <begin position="64"/>
        <end position="73"/>
    </location>
</feature>
<evidence type="ECO:0000256" key="8">
    <source>
        <dbReference type="ARBA" id="ARBA00022553"/>
    </source>
</evidence>
<name>A0A6B0S5P0_9CETA</name>
<evidence type="ECO:0000256" key="12">
    <source>
        <dbReference type="ARBA" id="ARBA00022801"/>
    </source>
</evidence>
<evidence type="ECO:0000256" key="14">
    <source>
        <dbReference type="ARBA" id="ARBA00022927"/>
    </source>
</evidence>
<evidence type="ECO:0000256" key="11">
    <source>
        <dbReference type="ARBA" id="ARBA00022753"/>
    </source>
</evidence>
<dbReference type="Proteomes" id="UP000322234">
    <property type="component" value="Unassembled WGS sequence"/>
</dbReference>
<organism evidence="23 24">
    <name type="scientific">Bos mutus</name>
    <name type="common">wild yak</name>
    <dbReference type="NCBI Taxonomy" id="72004"/>
    <lineage>
        <taxon>Eukaryota</taxon>
        <taxon>Metazoa</taxon>
        <taxon>Chordata</taxon>
        <taxon>Craniata</taxon>
        <taxon>Vertebrata</taxon>
        <taxon>Euteleostomi</taxon>
        <taxon>Mammalia</taxon>
        <taxon>Eutheria</taxon>
        <taxon>Laurasiatheria</taxon>
        <taxon>Artiodactyla</taxon>
        <taxon>Ruminantia</taxon>
        <taxon>Pecora</taxon>
        <taxon>Bovidae</taxon>
        <taxon>Bovinae</taxon>
        <taxon>Bos</taxon>
    </lineage>
</organism>
<gene>
    <name evidence="23" type="ORF">E5288_WYG003285</name>
</gene>
<comment type="catalytic activity">
    <reaction evidence="20">
        <text>GTP + H2O = GDP + phosphate + H(+)</text>
        <dbReference type="Rhea" id="RHEA:19669"/>
        <dbReference type="ChEBI" id="CHEBI:15377"/>
        <dbReference type="ChEBI" id="CHEBI:15378"/>
        <dbReference type="ChEBI" id="CHEBI:37565"/>
        <dbReference type="ChEBI" id="CHEBI:43474"/>
        <dbReference type="ChEBI" id="CHEBI:58189"/>
        <dbReference type="EC" id="3.6.5.2"/>
    </reaction>
    <physiologicalReaction direction="left-to-right" evidence="20">
        <dbReference type="Rhea" id="RHEA:19670"/>
    </physiologicalReaction>
</comment>
<feature type="region of interest" description="Disordered" evidence="22">
    <location>
        <begin position="59"/>
        <end position="97"/>
    </location>
</feature>
<keyword evidence="16" id="KW-0472">Membrane</keyword>
<dbReference type="InterPro" id="IPR001806">
    <property type="entry name" value="Small_GTPase"/>
</dbReference>
<proteinExistence type="inferred from homology"/>
<keyword evidence="15" id="KW-0342">GTP-binding</keyword>
<keyword evidence="10" id="KW-0547">Nucleotide-binding</keyword>
<protein>
    <recommendedName>
        <fullName evidence="21">Ras-related protein Rab-17</fullName>
        <ecNumber evidence="6">3.6.5.2</ecNumber>
    </recommendedName>
</protein>
<keyword evidence="13" id="KW-0460">Magnesium</keyword>
<keyword evidence="18" id="KW-0449">Lipoprotein</keyword>
<dbReference type="GO" id="GO:0120031">
    <property type="term" value="P:plasma membrane bounded cell projection assembly"/>
    <property type="evidence" value="ECO:0007669"/>
    <property type="project" value="UniProtKB-ARBA"/>
</dbReference>
<evidence type="ECO:0000256" key="18">
    <source>
        <dbReference type="ARBA" id="ARBA00023288"/>
    </source>
</evidence>
<dbReference type="InterPro" id="IPR027417">
    <property type="entry name" value="P-loop_NTPase"/>
</dbReference>
<dbReference type="PROSITE" id="PS51421">
    <property type="entry name" value="RAS"/>
    <property type="match status" value="1"/>
</dbReference>
<evidence type="ECO:0000256" key="4">
    <source>
        <dbReference type="ARBA" id="ARBA00004523"/>
    </source>
</evidence>
<feature type="compositionally biased region" description="Basic and acidic residues" evidence="22">
    <location>
        <begin position="130"/>
        <end position="145"/>
    </location>
</feature>
<evidence type="ECO:0000256" key="21">
    <source>
        <dbReference type="ARBA" id="ARBA00067808"/>
    </source>
</evidence>
<evidence type="ECO:0000256" key="10">
    <source>
        <dbReference type="ARBA" id="ARBA00022741"/>
    </source>
</evidence>
<dbReference type="EC" id="3.6.5.2" evidence="6"/>
<dbReference type="SUPFAM" id="SSF52540">
    <property type="entry name" value="P-loop containing nucleoside triphosphate hydrolases"/>
    <property type="match status" value="1"/>
</dbReference>
<evidence type="ECO:0000256" key="16">
    <source>
        <dbReference type="ARBA" id="ARBA00023136"/>
    </source>
</evidence>
<evidence type="ECO:0000256" key="15">
    <source>
        <dbReference type="ARBA" id="ARBA00023134"/>
    </source>
</evidence>
<evidence type="ECO:0000256" key="2">
    <source>
        <dbReference type="ARBA" id="ARBA00004223"/>
    </source>
</evidence>
<keyword evidence="11" id="KW-0967">Endosome</keyword>
<dbReference type="PROSITE" id="PS51419">
    <property type="entry name" value="RAB"/>
    <property type="match status" value="1"/>
</dbReference>
<evidence type="ECO:0000256" key="19">
    <source>
        <dbReference type="ARBA" id="ARBA00023289"/>
    </source>
</evidence>
<dbReference type="PANTHER" id="PTHR47979">
    <property type="entry name" value="DRAB11-RELATED"/>
    <property type="match status" value="1"/>
</dbReference>
<keyword evidence="14" id="KW-0653">Protein transport</keyword>
<dbReference type="GO" id="GO:0003925">
    <property type="term" value="F:G protein activity"/>
    <property type="evidence" value="ECO:0007669"/>
    <property type="project" value="UniProtKB-EC"/>
</dbReference>
<dbReference type="InterPro" id="IPR050209">
    <property type="entry name" value="Rab_GTPases_membrane_traffic"/>
</dbReference>
<dbReference type="AlphaFoldDB" id="A0A6B0S5P0"/>
<evidence type="ECO:0000256" key="1">
    <source>
        <dbReference type="ARBA" id="ARBA00001946"/>
    </source>
</evidence>
<keyword evidence="8" id="KW-0597">Phosphoprotein</keyword>
<accession>A0A6B0S5P0</accession>
<evidence type="ECO:0000313" key="24">
    <source>
        <dbReference type="Proteomes" id="UP000322234"/>
    </source>
</evidence>
<evidence type="ECO:0000313" key="23">
    <source>
        <dbReference type="EMBL" id="MXQ97322.1"/>
    </source>
</evidence>